<evidence type="ECO:0000256" key="11">
    <source>
        <dbReference type="SAM" id="Phobius"/>
    </source>
</evidence>
<dbReference type="OMA" id="QWENLTR"/>
<protein>
    <recommendedName>
        <fullName evidence="13">TIR domain-containing protein</fullName>
    </recommendedName>
</protein>
<organism evidence="14 15">
    <name type="scientific">Hermetia illucens</name>
    <name type="common">Black soldier fly</name>
    <dbReference type="NCBI Taxonomy" id="343691"/>
    <lineage>
        <taxon>Eukaryota</taxon>
        <taxon>Metazoa</taxon>
        <taxon>Ecdysozoa</taxon>
        <taxon>Arthropoda</taxon>
        <taxon>Hexapoda</taxon>
        <taxon>Insecta</taxon>
        <taxon>Pterygota</taxon>
        <taxon>Neoptera</taxon>
        <taxon>Endopterygota</taxon>
        <taxon>Diptera</taxon>
        <taxon>Brachycera</taxon>
        <taxon>Stratiomyomorpha</taxon>
        <taxon>Stratiomyidae</taxon>
        <taxon>Hermetiinae</taxon>
        <taxon>Hermetia</taxon>
    </lineage>
</organism>
<dbReference type="InterPro" id="IPR000483">
    <property type="entry name" value="Cys-rich_flank_reg_C"/>
</dbReference>
<dbReference type="InterPro" id="IPR032675">
    <property type="entry name" value="LRR_dom_sf"/>
</dbReference>
<dbReference type="Pfam" id="PF13306">
    <property type="entry name" value="LRR_5"/>
    <property type="match status" value="1"/>
</dbReference>
<name>A0A7R8V1B9_HERIL</name>
<keyword evidence="9" id="KW-0675">Receptor</keyword>
<dbReference type="PROSITE" id="PS50104">
    <property type="entry name" value="TIR"/>
    <property type="match status" value="1"/>
</dbReference>
<dbReference type="InterPro" id="IPR001611">
    <property type="entry name" value="Leu-rich_rpt"/>
</dbReference>
<dbReference type="InterPro" id="IPR000157">
    <property type="entry name" value="TIR_dom"/>
</dbReference>
<dbReference type="SMART" id="SM00364">
    <property type="entry name" value="LRR_BAC"/>
    <property type="match status" value="5"/>
</dbReference>
<dbReference type="GO" id="GO:0005886">
    <property type="term" value="C:plasma membrane"/>
    <property type="evidence" value="ECO:0007669"/>
    <property type="project" value="TreeGrafter"/>
</dbReference>
<evidence type="ECO:0000256" key="9">
    <source>
        <dbReference type="ARBA" id="ARBA00023170"/>
    </source>
</evidence>
<comment type="subcellular location">
    <subcellularLocation>
        <location evidence="1">Membrane</location>
        <topology evidence="1">Single-pass type I membrane protein</topology>
    </subcellularLocation>
</comment>
<dbReference type="OrthoDB" id="1421090at2759"/>
<keyword evidence="10" id="KW-0325">Glycoprotein</keyword>
<sequence>MISPKAALLVLLFTITVEKSPTKAYNECKSQFDNCSCLVDGGLWLQCPPNDHNLVIRVEHEIITIKCNKKTEFDYGQFPIMNITGPPNVIIKRCPLPENQTLATFLKRFIIGPVRTVASSGNLNPVLTAEPFQGLSDLETLGLFKFNLIEISDHFFSGLKKLTTLNLRDNDLHLTKDIFIGLDQLTFLELGLNNLQHLEPGIFRNQKQMERLNLWGNELRNLTKDTFIGASSVTSIDLSMNKLTTLDYDVFQLLPNLEEINLSKNNFSTLPEKLFLNNQKLKIIRLNRNKRRMGSLPPDFLANQSMLVKVNISASIVSVPGSIFAGSENIELISFADNRLESLPNEIFSNQIHLIDLDLSGNSLTKLHDDVFNSTVSLKTLCLSFNKLEIITRHIFRNLRKLQEIDLSNNNLYSIDLHAFQGTPELRIFMAPNNNLSSLSSGFEENEKSPFEVLTKLEELDLQNNQITHISSNWMHSLPNLKKLNLSYNRVTKLGSQHFQFATNMSVDLMYNAIKMIDFDNGENTDLNISVELGGNPLTCNCSLLPFVQYLNRSNHHSLVKQPQISAKCVEPEELKGRGIMSLNNKQLLCKHHPCPSMCTCWIRYDQTLIVNCSGSNLTKVPPLQDVFKPKTKSIVLHIANNYITKLPDNRSTGYSLVSELYASNNSVSHFTERNIPDNLQVLDLSNNRLKWIDATVVARITETNQTSHLYLGHNPWQCDCSALSLLPFIRANFERIQDLNFMKCTTGAKLSIVSSKDLCKESIVSEVLAYIAAALGVVFALLVGLMYRFRTEIKVWLFEHNMCLHLATEENVDEGKKYDAFISYSHKDEDFVVENLLPNLENGPRPYKLCLHERDWVPGESIPTQIIQSVNDSRRTIIVLSPNFLESVWGSLEFQVAYKAALEEARTRIIIIMYCGIGNSVDVGRELKAYLNTNTYLKWGDPWFWEKLRYAMPHSPYRKKTKKISEKKEFEDSEDIKLQAMKPLDELPPPAAIPLEETHLLSKLEGQYANEFI</sequence>
<keyword evidence="15" id="KW-1185">Reference proteome</keyword>
<evidence type="ECO:0000313" key="15">
    <source>
        <dbReference type="Proteomes" id="UP000594454"/>
    </source>
</evidence>
<evidence type="ECO:0000313" key="14">
    <source>
        <dbReference type="EMBL" id="CAD7090420.1"/>
    </source>
</evidence>
<dbReference type="Gene3D" id="3.40.50.10140">
    <property type="entry name" value="Toll/interleukin-1 receptor homology (TIR) domain"/>
    <property type="match status" value="1"/>
</dbReference>
<dbReference type="SUPFAM" id="SSF52058">
    <property type="entry name" value="L domain-like"/>
    <property type="match status" value="3"/>
</dbReference>
<feature type="domain" description="TIR" evidence="13">
    <location>
        <begin position="817"/>
        <end position="953"/>
    </location>
</feature>
<dbReference type="FunFam" id="3.80.10.10:FF:001164">
    <property type="entry name" value="GH01279p"/>
    <property type="match status" value="1"/>
</dbReference>
<dbReference type="Pfam" id="PF00560">
    <property type="entry name" value="LRR_1"/>
    <property type="match status" value="1"/>
</dbReference>
<evidence type="ECO:0000256" key="6">
    <source>
        <dbReference type="ARBA" id="ARBA00022737"/>
    </source>
</evidence>
<evidence type="ECO:0000256" key="3">
    <source>
        <dbReference type="ARBA" id="ARBA00022614"/>
    </source>
</evidence>
<proteinExistence type="inferred from homology"/>
<dbReference type="SUPFAM" id="SSF52200">
    <property type="entry name" value="Toll/Interleukin receptor TIR domain"/>
    <property type="match status" value="1"/>
</dbReference>
<keyword evidence="3" id="KW-0433">Leucine-rich repeat</keyword>
<feature type="chain" id="PRO_5031545771" description="TIR domain-containing protein" evidence="12">
    <location>
        <begin position="25"/>
        <end position="1014"/>
    </location>
</feature>
<dbReference type="GO" id="GO:0007165">
    <property type="term" value="P:signal transduction"/>
    <property type="evidence" value="ECO:0007669"/>
    <property type="project" value="InterPro"/>
</dbReference>
<keyword evidence="4 11" id="KW-0812">Transmembrane</keyword>
<dbReference type="FunFam" id="3.40.50.10140:FF:000020">
    <property type="entry name" value="Blast:Protein toll"/>
    <property type="match status" value="1"/>
</dbReference>
<dbReference type="PROSITE" id="PS51450">
    <property type="entry name" value="LRR"/>
    <property type="match status" value="6"/>
</dbReference>
<evidence type="ECO:0000256" key="12">
    <source>
        <dbReference type="SAM" id="SignalP"/>
    </source>
</evidence>
<dbReference type="InterPro" id="IPR000372">
    <property type="entry name" value="LRRNT"/>
</dbReference>
<evidence type="ECO:0000256" key="8">
    <source>
        <dbReference type="ARBA" id="ARBA00023136"/>
    </source>
</evidence>
<keyword evidence="8 11" id="KW-0472">Membrane</keyword>
<dbReference type="InterPro" id="IPR035897">
    <property type="entry name" value="Toll_tir_struct_dom_sf"/>
</dbReference>
<evidence type="ECO:0000256" key="5">
    <source>
        <dbReference type="ARBA" id="ARBA00022729"/>
    </source>
</evidence>
<dbReference type="Pfam" id="PF13855">
    <property type="entry name" value="LRR_8"/>
    <property type="match status" value="2"/>
</dbReference>
<dbReference type="InterPro" id="IPR026906">
    <property type="entry name" value="LRR_5"/>
</dbReference>
<evidence type="ECO:0000256" key="2">
    <source>
        <dbReference type="ARBA" id="ARBA00009634"/>
    </source>
</evidence>
<feature type="transmembrane region" description="Helical" evidence="11">
    <location>
        <begin position="768"/>
        <end position="788"/>
    </location>
</feature>
<dbReference type="InParanoid" id="A0A7R8V1B9"/>
<dbReference type="SMART" id="SM00013">
    <property type="entry name" value="LRRNT"/>
    <property type="match status" value="1"/>
</dbReference>
<feature type="signal peptide" evidence="12">
    <location>
        <begin position="1"/>
        <end position="24"/>
    </location>
</feature>
<dbReference type="PANTHER" id="PTHR24365:SF541">
    <property type="entry name" value="PROTEIN TOLL-RELATED"/>
    <property type="match status" value="1"/>
</dbReference>
<accession>A0A7R8V1B9</accession>
<evidence type="ECO:0000256" key="10">
    <source>
        <dbReference type="ARBA" id="ARBA00023180"/>
    </source>
</evidence>
<reference evidence="14 15" key="1">
    <citation type="submission" date="2020-11" db="EMBL/GenBank/DDBJ databases">
        <authorList>
            <person name="Wallbank WR R."/>
            <person name="Pardo Diaz C."/>
            <person name="Kozak K."/>
            <person name="Martin S."/>
            <person name="Jiggins C."/>
            <person name="Moest M."/>
            <person name="Warren A I."/>
            <person name="Generalovic N T."/>
            <person name="Byers J.R.P. K."/>
            <person name="Montejo-Kovacevich G."/>
            <person name="Yen C E."/>
        </authorList>
    </citation>
    <scope>NUCLEOTIDE SEQUENCE [LARGE SCALE GENOMIC DNA]</scope>
</reference>
<evidence type="ECO:0000256" key="4">
    <source>
        <dbReference type="ARBA" id="ARBA00022692"/>
    </source>
</evidence>
<keyword evidence="7 11" id="KW-1133">Transmembrane helix</keyword>
<dbReference type="AlphaFoldDB" id="A0A7R8V1B9"/>
<dbReference type="Proteomes" id="UP000594454">
    <property type="component" value="Chromosome 5"/>
</dbReference>
<dbReference type="InterPro" id="IPR003591">
    <property type="entry name" value="Leu-rich_rpt_typical-subtyp"/>
</dbReference>
<comment type="similarity">
    <text evidence="2">Belongs to the Toll-like receptor family.</text>
</comment>
<gene>
    <name evidence="14" type="ORF">HERILL_LOCUS12902</name>
</gene>
<evidence type="ECO:0000256" key="7">
    <source>
        <dbReference type="ARBA" id="ARBA00022989"/>
    </source>
</evidence>
<dbReference type="Pfam" id="PF01582">
    <property type="entry name" value="TIR"/>
    <property type="match status" value="1"/>
</dbReference>
<keyword evidence="6" id="KW-0677">Repeat</keyword>
<evidence type="ECO:0000256" key="1">
    <source>
        <dbReference type="ARBA" id="ARBA00004479"/>
    </source>
</evidence>
<dbReference type="SMART" id="SM00365">
    <property type="entry name" value="LRR_SD22"/>
    <property type="match status" value="4"/>
</dbReference>
<dbReference type="SMART" id="SM00369">
    <property type="entry name" value="LRR_TYP"/>
    <property type="match status" value="12"/>
</dbReference>
<dbReference type="PANTHER" id="PTHR24365">
    <property type="entry name" value="TOLL-LIKE RECEPTOR"/>
    <property type="match status" value="1"/>
</dbReference>
<dbReference type="GO" id="GO:0038023">
    <property type="term" value="F:signaling receptor activity"/>
    <property type="evidence" value="ECO:0007669"/>
    <property type="project" value="TreeGrafter"/>
</dbReference>
<dbReference type="SMART" id="SM00082">
    <property type="entry name" value="LRRCT"/>
    <property type="match status" value="2"/>
</dbReference>
<evidence type="ECO:0000259" key="13">
    <source>
        <dbReference type="PROSITE" id="PS50104"/>
    </source>
</evidence>
<dbReference type="EMBL" id="LR899013">
    <property type="protein sequence ID" value="CAD7090420.1"/>
    <property type="molecule type" value="Genomic_DNA"/>
</dbReference>
<keyword evidence="5 12" id="KW-0732">Signal</keyword>
<dbReference type="Gene3D" id="3.80.10.10">
    <property type="entry name" value="Ribonuclease Inhibitor"/>
    <property type="match status" value="3"/>
</dbReference>
<dbReference type="PRINTS" id="PR01537">
    <property type="entry name" value="INTRLKN1R1F"/>
</dbReference>
<dbReference type="SMART" id="SM00255">
    <property type="entry name" value="TIR"/>
    <property type="match status" value="1"/>
</dbReference>